<dbReference type="PANTHER" id="PTHR43130:SF3">
    <property type="entry name" value="HTH-TYPE TRANSCRIPTIONAL REGULATOR RV1931C"/>
    <property type="match status" value="1"/>
</dbReference>
<proteinExistence type="predicted"/>
<dbReference type="InterPro" id="IPR018060">
    <property type="entry name" value="HTH_AraC"/>
</dbReference>
<dbReference type="Pfam" id="PF12833">
    <property type="entry name" value="HTH_18"/>
    <property type="match status" value="1"/>
</dbReference>
<dbReference type="Pfam" id="PF01965">
    <property type="entry name" value="DJ-1_PfpI"/>
    <property type="match status" value="1"/>
</dbReference>
<dbReference type="Gene3D" id="1.10.10.60">
    <property type="entry name" value="Homeodomain-like"/>
    <property type="match status" value="1"/>
</dbReference>
<feature type="domain" description="HTH araC/xylS-type" evidence="1">
    <location>
        <begin position="221"/>
        <end position="319"/>
    </location>
</feature>
<dbReference type="SMART" id="SM00342">
    <property type="entry name" value="HTH_ARAC"/>
    <property type="match status" value="1"/>
</dbReference>
<dbReference type="EMBL" id="JAEQNE010000001">
    <property type="protein sequence ID" value="MBL0390632.1"/>
    <property type="molecule type" value="Genomic_DNA"/>
</dbReference>
<dbReference type="RefSeq" id="WP_201673223.1">
    <property type="nucleotide sequence ID" value="NZ_JAEQNE010000001.1"/>
</dbReference>
<dbReference type="SUPFAM" id="SSF52317">
    <property type="entry name" value="Class I glutamine amidotransferase-like"/>
    <property type="match status" value="1"/>
</dbReference>
<name>A0A937CT20_9BURK</name>
<evidence type="ECO:0000313" key="2">
    <source>
        <dbReference type="EMBL" id="MBL0390632.1"/>
    </source>
</evidence>
<dbReference type="Proteomes" id="UP000599109">
    <property type="component" value="Unassembled WGS sequence"/>
</dbReference>
<gene>
    <name evidence="2" type="ORF">JJ685_05690</name>
</gene>
<dbReference type="GO" id="GO:0003700">
    <property type="term" value="F:DNA-binding transcription factor activity"/>
    <property type="evidence" value="ECO:0007669"/>
    <property type="project" value="InterPro"/>
</dbReference>
<organism evidence="2 3">
    <name type="scientific">Ramlibacter monticola</name>
    <dbReference type="NCBI Taxonomy" id="1926872"/>
    <lineage>
        <taxon>Bacteria</taxon>
        <taxon>Pseudomonadati</taxon>
        <taxon>Pseudomonadota</taxon>
        <taxon>Betaproteobacteria</taxon>
        <taxon>Burkholderiales</taxon>
        <taxon>Comamonadaceae</taxon>
        <taxon>Ramlibacter</taxon>
    </lineage>
</organism>
<dbReference type="Gene3D" id="3.40.50.880">
    <property type="match status" value="1"/>
</dbReference>
<dbReference type="InterPro" id="IPR052158">
    <property type="entry name" value="INH-QAR"/>
</dbReference>
<dbReference type="PANTHER" id="PTHR43130">
    <property type="entry name" value="ARAC-FAMILY TRANSCRIPTIONAL REGULATOR"/>
    <property type="match status" value="1"/>
</dbReference>
<evidence type="ECO:0000259" key="1">
    <source>
        <dbReference type="PROSITE" id="PS01124"/>
    </source>
</evidence>
<dbReference type="GO" id="GO:0043565">
    <property type="term" value="F:sequence-specific DNA binding"/>
    <property type="evidence" value="ECO:0007669"/>
    <property type="project" value="InterPro"/>
</dbReference>
<comment type="caution">
    <text evidence="2">The sequence shown here is derived from an EMBL/GenBank/DDBJ whole genome shotgun (WGS) entry which is preliminary data.</text>
</comment>
<sequence>MEIAILALDGAFDTGLATVLDAFATANELAQLQGLGSLRFDTRVVGMRRRVRTAQGMQVPVAPAEAVTAPDWVVVPAIGAKMPGPLQQALARPDVADAGAALREWRTGGARVAAACIGTFVLAESGLLAGQRATTTWWLVPVFRQRYPRVQLEQSRMVVASGPFLTAGAALGHMDLALALVRQSSPELAATTARYLVVDARAAQSAYAIADHLAHSDPLVERFEAWARQRLDQGFSLDEAASALATSKRTLARRMNEVLGKSPLSYFQDLRVERAVHLLKTSRANLDRIAEQVGYADGITLGTLLRRRLGKGVREIRGTTA</sequence>
<dbReference type="AlphaFoldDB" id="A0A937CT20"/>
<reference evidence="2 3" key="1">
    <citation type="journal article" date="2017" name="Int. J. Syst. Evol. Microbiol.">
        <title>Ramlibacter monticola sp. nov., isolated from forest soil.</title>
        <authorList>
            <person name="Chaudhary D.K."/>
            <person name="Kim J."/>
        </authorList>
    </citation>
    <scope>NUCLEOTIDE SEQUENCE [LARGE SCALE GENOMIC DNA]</scope>
    <source>
        <strain evidence="2 3">KACC 19175</strain>
    </source>
</reference>
<dbReference type="CDD" id="cd03138">
    <property type="entry name" value="GATase1_AraC_2"/>
    <property type="match status" value="1"/>
</dbReference>
<accession>A0A937CT20</accession>
<evidence type="ECO:0000313" key="3">
    <source>
        <dbReference type="Proteomes" id="UP000599109"/>
    </source>
</evidence>
<protein>
    <submittedName>
        <fullName evidence="2">Helix-turn-helix domain-containing protein</fullName>
    </submittedName>
</protein>
<dbReference type="InterPro" id="IPR029062">
    <property type="entry name" value="Class_I_gatase-like"/>
</dbReference>
<dbReference type="PROSITE" id="PS01124">
    <property type="entry name" value="HTH_ARAC_FAMILY_2"/>
    <property type="match status" value="1"/>
</dbReference>
<keyword evidence="3" id="KW-1185">Reference proteome</keyword>
<dbReference type="InterPro" id="IPR002818">
    <property type="entry name" value="DJ-1/PfpI"/>
</dbReference>